<reference evidence="2" key="1">
    <citation type="submission" date="2023-11" db="EMBL/GenBank/DDBJ databases">
        <authorList>
            <person name="Alioto T."/>
            <person name="Alioto T."/>
            <person name="Gomez Garrido J."/>
        </authorList>
    </citation>
    <scope>NUCLEOTIDE SEQUENCE</scope>
</reference>
<dbReference type="AlphaFoldDB" id="A0AAI9EER8"/>
<dbReference type="Proteomes" id="UP001296104">
    <property type="component" value="Unassembled WGS sequence"/>
</dbReference>
<gene>
    <name evidence="2" type="ORF">LECACI_7A008662</name>
</gene>
<feature type="signal peptide" evidence="1">
    <location>
        <begin position="1"/>
        <end position="17"/>
    </location>
</feature>
<comment type="caution">
    <text evidence="2">The sequence shown here is derived from an EMBL/GenBank/DDBJ whole genome shotgun (WGS) entry which is preliminary data.</text>
</comment>
<evidence type="ECO:0000256" key="1">
    <source>
        <dbReference type="SAM" id="SignalP"/>
    </source>
</evidence>
<dbReference type="EMBL" id="CAVMBE010000087">
    <property type="protein sequence ID" value="CAK4033504.1"/>
    <property type="molecule type" value="Genomic_DNA"/>
</dbReference>
<evidence type="ECO:0008006" key="4">
    <source>
        <dbReference type="Google" id="ProtNLM"/>
    </source>
</evidence>
<sequence>MFLPFLTITVLVASVAADSVSTYSQQKCRTKLNTWQGQGGTTTKTFIQTFTKTLRPVITPTSTFTPGQSTLLSTTTITQTSTTSLPQTTDTFSSTLSFTDTSTVSTTLVSTILSTTTVTTTSTLDTTTVAASAGFTPIWSALSSSGHAASKKVKRGSVIRDAEPGAQPEAEANARFGYKKQTGNGPKITCNPDGSLTYNPPQYRGSVTCYKQVQVVTTKLLPTTAMTTKTVTAPRLTTTVYSTSTAETTTTITPIAASTTLTVSITTTLTSTTTFSSTTSGLLTTTTAVLAPQPTYYAACASNNVASFVDSNRINTIATEDPDNGFSFGNSTTTAYDCCVQCVVNGNCGGSTFHPASGTCYFFPLVGATCSGSTDVGSFTTQTGTKVGFQVSDGNCGAVVLAS</sequence>
<feature type="chain" id="PRO_5042507877" description="Apple domain-containing protein" evidence="1">
    <location>
        <begin position="18"/>
        <end position="403"/>
    </location>
</feature>
<keyword evidence="3" id="KW-1185">Reference proteome</keyword>
<evidence type="ECO:0000313" key="3">
    <source>
        <dbReference type="Proteomes" id="UP001296104"/>
    </source>
</evidence>
<organism evidence="2 3">
    <name type="scientific">Lecanosticta acicola</name>
    <dbReference type="NCBI Taxonomy" id="111012"/>
    <lineage>
        <taxon>Eukaryota</taxon>
        <taxon>Fungi</taxon>
        <taxon>Dikarya</taxon>
        <taxon>Ascomycota</taxon>
        <taxon>Pezizomycotina</taxon>
        <taxon>Dothideomycetes</taxon>
        <taxon>Dothideomycetidae</taxon>
        <taxon>Mycosphaerellales</taxon>
        <taxon>Mycosphaerellaceae</taxon>
        <taxon>Lecanosticta</taxon>
    </lineage>
</organism>
<name>A0AAI9EER8_9PEZI</name>
<accession>A0AAI9EER8</accession>
<keyword evidence="1" id="KW-0732">Signal</keyword>
<proteinExistence type="predicted"/>
<protein>
    <recommendedName>
        <fullName evidence="4">Apple domain-containing protein</fullName>
    </recommendedName>
</protein>
<evidence type="ECO:0000313" key="2">
    <source>
        <dbReference type="EMBL" id="CAK4033504.1"/>
    </source>
</evidence>